<accession>A0ABS5KAE3</accession>
<keyword evidence="5" id="KW-1185">Reference proteome</keyword>
<dbReference type="Gene3D" id="1.10.10.60">
    <property type="entry name" value="Homeodomain-like"/>
    <property type="match status" value="1"/>
</dbReference>
<evidence type="ECO:0000259" key="3">
    <source>
        <dbReference type="PROSITE" id="PS01124"/>
    </source>
</evidence>
<dbReference type="RefSeq" id="WP_212228367.1">
    <property type="nucleotide sequence ID" value="NZ_JAGUCN010000011.1"/>
</dbReference>
<evidence type="ECO:0000313" key="4">
    <source>
        <dbReference type="EMBL" id="MBS2211985.1"/>
    </source>
</evidence>
<dbReference type="EMBL" id="JAGUCN010000011">
    <property type="protein sequence ID" value="MBS2211985.1"/>
    <property type="molecule type" value="Genomic_DNA"/>
</dbReference>
<protein>
    <submittedName>
        <fullName evidence="4">Helix-turn-helix transcriptional regulator</fullName>
    </submittedName>
</protein>
<feature type="domain" description="HTH araC/xylS-type" evidence="3">
    <location>
        <begin position="231"/>
        <end position="329"/>
    </location>
</feature>
<dbReference type="PANTHER" id="PTHR47893:SF1">
    <property type="entry name" value="REGULATORY PROTEIN PCHR"/>
    <property type="match status" value="1"/>
</dbReference>
<dbReference type="SUPFAM" id="SSF46689">
    <property type="entry name" value="Homeodomain-like"/>
    <property type="match status" value="1"/>
</dbReference>
<organism evidence="4 5">
    <name type="scientific">Carboxylicivirga mesophila</name>
    <dbReference type="NCBI Taxonomy" id="1166478"/>
    <lineage>
        <taxon>Bacteria</taxon>
        <taxon>Pseudomonadati</taxon>
        <taxon>Bacteroidota</taxon>
        <taxon>Bacteroidia</taxon>
        <taxon>Marinilabiliales</taxon>
        <taxon>Marinilabiliaceae</taxon>
        <taxon>Carboxylicivirga</taxon>
    </lineage>
</organism>
<dbReference type="InterPro" id="IPR053142">
    <property type="entry name" value="PchR_regulatory_protein"/>
</dbReference>
<evidence type="ECO:0000313" key="5">
    <source>
        <dbReference type="Proteomes" id="UP000721861"/>
    </source>
</evidence>
<dbReference type="Proteomes" id="UP000721861">
    <property type="component" value="Unassembled WGS sequence"/>
</dbReference>
<keyword evidence="1" id="KW-0805">Transcription regulation</keyword>
<evidence type="ECO:0000256" key="1">
    <source>
        <dbReference type="ARBA" id="ARBA00023015"/>
    </source>
</evidence>
<dbReference type="Pfam" id="PF12833">
    <property type="entry name" value="HTH_18"/>
    <property type="match status" value="1"/>
</dbReference>
<evidence type="ECO:0000256" key="2">
    <source>
        <dbReference type="ARBA" id="ARBA00023163"/>
    </source>
</evidence>
<sequence>MDEKEKLLKLRFEEGNVVNYINNYSAALNHPYENNRLEYIKQGNNVCLSFYEFTTDFEFLITNSTFSKDIMIERTPDKRPDLFHFTLVREGHVVQNFNDQQEFMEAGTTTGAFIYNGLFALNSYFPAHLTLRSITFKVSKEALKDKMPESLPVIDRLFEDDTPKSYHISLTTELERLIEELFVYDDIAFGRSLMVTGCALHIFTLLLSSLKSSADKEELHGLHIDDYNRLLLIKKEIETQIESKINIEDLASQFAISVSKLQRDFKALFNSSVYQFFTHAKMDEAYRRLKTGRYSVMEVGYDLGYSNLSKFSQMFKKIKGVSPKDVIPA</sequence>
<dbReference type="PROSITE" id="PS01124">
    <property type="entry name" value="HTH_ARAC_FAMILY_2"/>
    <property type="match status" value="1"/>
</dbReference>
<comment type="caution">
    <text evidence="4">The sequence shown here is derived from an EMBL/GenBank/DDBJ whole genome shotgun (WGS) entry which is preliminary data.</text>
</comment>
<reference evidence="4 5" key="1">
    <citation type="journal article" date="2014" name="Int. J. Syst. Evol. Microbiol.">
        <title>Carboxylicivirga gen. nov. in the family Marinilabiliaceae with two novel species, Carboxylicivirga mesophila sp. nov. and Carboxylicivirga taeanensis sp. nov., and reclassification of Cytophaga fermentans as Saccharicrinis fermentans gen. nov., comb. nov.</title>
        <authorList>
            <person name="Yang S.H."/>
            <person name="Seo H.S."/>
            <person name="Woo J.H."/>
            <person name="Oh H.M."/>
            <person name="Jang H."/>
            <person name="Lee J.H."/>
            <person name="Kim S.J."/>
            <person name="Kwon K.K."/>
        </authorList>
    </citation>
    <scope>NUCLEOTIDE SEQUENCE [LARGE SCALE GENOMIC DNA]</scope>
    <source>
        <strain evidence="4 5">JCM 18290</strain>
    </source>
</reference>
<dbReference type="InterPro" id="IPR018060">
    <property type="entry name" value="HTH_AraC"/>
</dbReference>
<dbReference type="PANTHER" id="PTHR47893">
    <property type="entry name" value="REGULATORY PROTEIN PCHR"/>
    <property type="match status" value="1"/>
</dbReference>
<dbReference type="SMART" id="SM00342">
    <property type="entry name" value="HTH_ARAC"/>
    <property type="match status" value="1"/>
</dbReference>
<proteinExistence type="predicted"/>
<dbReference type="InterPro" id="IPR009057">
    <property type="entry name" value="Homeodomain-like_sf"/>
</dbReference>
<gene>
    <name evidence="4" type="ORF">KEM09_11250</name>
</gene>
<name>A0ABS5KAE3_9BACT</name>
<keyword evidence="2" id="KW-0804">Transcription</keyword>